<dbReference type="EMBL" id="CAADEX010000050">
    <property type="protein sequence ID" value="VFJ55108.1"/>
    <property type="molecule type" value="Genomic_DNA"/>
</dbReference>
<dbReference type="CDD" id="cd16329">
    <property type="entry name" value="LolA_like"/>
    <property type="match status" value="1"/>
</dbReference>
<dbReference type="AlphaFoldDB" id="A0A450TF18"/>
<organism evidence="3">
    <name type="scientific">Candidatus Kentrum sp. DK</name>
    <dbReference type="NCBI Taxonomy" id="2126562"/>
    <lineage>
        <taxon>Bacteria</taxon>
        <taxon>Pseudomonadati</taxon>
        <taxon>Pseudomonadota</taxon>
        <taxon>Gammaproteobacteria</taxon>
        <taxon>Candidatus Kentrum</taxon>
    </lineage>
</organism>
<accession>A0A450TF18</accession>
<feature type="domain" description="Uncharacterized protein TP-0789" evidence="1">
    <location>
        <begin position="73"/>
        <end position="246"/>
    </location>
</feature>
<sequence length="261" mass="30242">MSIIHFILLSFLGMFFLCSATADERGERIIRKAQDNTRAPHERKLLDIELLKAGVVTNKRKMRYLFLLDGEVEKTLVKFTQPASIKNTALLLHDRGTGENKIWSYSPTNRRIRRISGALRRNYFMGTEFTYEDFEGYRIGSRRYQFIQEIDCASMAGCFVVDGFETEKTILANTGYTKRRYILDKKTYYPIQIDFFNRAGEKCKTLTATGIKKIGQYYTPSVQHMNNIREGRGTKFILLEVDNKTPRNAGEVSQLALRREN</sequence>
<name>A0A450TF18_9GAMM</name>
<proteinExistence type="predicted"/>
<dbReference type="EMBL" id="CAADEY010000134">
    <property type="protein sequence ID" value="VFJ65673.1"/>
    <property type="molecule type" value="Genomic_DNA"/>
</dbReference>
<protein>
    <submittedName>
        <fullName evidence="3">Outer membrane lipoprotein-sorting protein</fullName>
    </submittedName>
</protein>
<dbReference type="InterPro" id="IPR033399">
    <property type="entry name" value="TP_0789-like"/>
</dbReference>
<keyword evidence="3" id="KW-0449">Lipoprotein</keyword>
<reference evidence="3" key="1">
    <citation type="submission" date="2019-02" db="EMBL/GenBank/DDBJ databases">
        <authorList>
            <person name="Gruber-Vodicka R. H."/>
            <person name="Seah K. B. B."/>
        </authorList>
    </citation>
    <scope>NUCLEOTIDE SEQUENCE</scope>
    <source>
        <strain evidence="3">BECK_DK161</strain>
        <strain evidence="2">BECK_DK47</strain>
    </source>
</reference>
<dbReference type="Gene3D" id="2.50.20.10">
    <property type="entry name" value="Lipoprotein localisation LolA/LolB/LppX"/>
    <property type="match status" value="1"/>
</dbReference>
<gene>
    <name evidence="2" type="ORF">BECKDK2373B_GA0170837_105016</name>
    <name evidence="3" type="ORF">BECKDK2373C_GA0170839_11348</name>
</gene>
<evidence type="ECO:0000313" key="3">
    <source>
        <dbReference type="EMBL" id="VFJ65673.1"/>
    </source>
</evidence>
<dbReference type="Pfam" id="PF17131">
    <property type="entry name" value="LolA_like"/>
    <property type="match status" value="1"/>
</dbReference>
<evidence type="ECO:0000259" key="1">
    <source>
        <dbReference type="Pfam" id="PF17131"/>
    </source>
</evidence>
<evidence type="ECO:0000313" key="2">
    <source>
        <dbReference type="EMBL" id="VFJ55108.1"/>
    </source>
</evidence>